<organism evidence="7">
    <name type="scientific">mine drainage metagenome</name>
    <dbReference type="NCBI Taxonomy" id="410659"/>
    <lineage>
        <taxon>unclassified sequences</taxon>
        <taxon>metagenomes</taxon>
        <taxon>ecological metagenomes</taxon>
    </lineage>
</organism>
<dbReference type="InterPro" id="IPR002324">
    <property type="entry name" value="Cyt_c_ID"/>
</dbReference>
<accession>A0A1J5QLD5</accession>
<feature type="domain" description="Cytochrome c" evidence="6">
    <location>
        <begin position="24"/>
        <end position="112"/>
    </location>
</feature>
<dbReference type="SUPFAM" id="SSF46626">
    <property type="entry name" value="Cytochrome c"/>
    <property type="match status" value="1"/>
</dbReference>
<dbReference type="AlphaFoldDB" id="A0A1J5QLD5"/>
<dbReference type="PRINTS" id="PR00606">
    <property type="entry name" value="CYTCHROMECID"/>
</dbReference>
<dbReference type="InterPro" id="IPR009056">
    <property type="entry name" value="Cyt_c-like_dom"/>
</dbReference>
<dbReference type="InterPro" id="IPR036909">
    <property type="entry name" value="Cyt_c-like_dom_sf"/>
</dbReference>
<reference evidence="7" key="1">
    <citation type="submission" date="2016-10" db="EMBL/GenBank/DDBJ databases">
        <title>Sequence of Gallionella enrichment culture.</title>
        <authorList>
            <person name="Poehlein A."/>
            <person name="Muehling M."/>
            <person name="Daniel R."/>
        </authorList>
    </citation>
    <scope>NUCLEOTIDE SEQUENCE</scope>
</reference>
<dbReference type="Gene3D" id="1.10.760.10">
    <property type="entry name" value="Cytochrome c-like domain"/>
    <property type="match status" value="1"/>
</dbReference>
<name>A0A1J5QLD5_9ZZZZ</name>
<dbReference type="PROSITE" id="PS51007">
    <property type="entry name" value="CYTC"/>
    <property type="match status" value="1"/>
</dbReference>
<protein>
    <submittedName>
        <fullName evidence="7">Cytochrome c-552</fullName>
    </submittedName>
</protein>
<keyword evidence="4" id="KW-0249">Electron transport</keyword>
<dbReference type="EMBL" id="MLJW01000643">
    <property type="protein sequence ID" value="OIQ84130.1"/>
    <property type="molecule type" value="Genomic_DNA"/>
</dbReference>
<dbReference type="Pfam" id="PF00034">
    <property type="entry name" value="Cytochrom_C"/>
    <property type="match status" value="1"/>
</dbReference>
<gene>
    <name evidence="7" type="primary">cyt_6</name>
    <name evidence="7" type="ORF">GALL_340450</name>
</gene>
<sequence>MSTHQPRITMKKFFLCTSLTLFAAQAWAAPDMLALAKQKNCLACHAVDAKIVGPSYKAVAEKYAGKPGAEQMLVSAVLHGHVGTWGQVPMPPNTDVTPAQAKQLVAWILSLK</sequence>
<comment type="caution">
    <text evidence="7">The sequence shown here is derived from an EMBL/GenBank/DDBJ whole genome shotgun (WGS) entry which is preliminary data.</text>
</comment>
<evidence type="ECO:0000256" key="3">
    <source>
        <dbReference type="ARBA" id="ARBA00022723"/>
    </source>
</evidence>
<evidence type="ECO:0000256" key="1">
    <source>
        <dbReference type="ARBA" id="ARBA00022448"/>
    </source>
</evidence>
<keyword evidence="1" id="KW-0813">Transport</keyword>
<dbReference type="GO" id="GO:0009055">
    <property type="term" value="F:electron transfer activity"/>
    <property type="evidence" value="ECO:0007669"/>
    <property type="project" value="InterPro"/>
</dbReference>
<evidence type="ECO:0000256" key="4">
    <source>
        <dbReference type="ARBA" id="ARBA00022982"/>
    </source>
</evidence>
<keyword evidence="3" id="KW-0479">Metal-binding</keyword>
<proteinExistence type="predicted"/>
<dbReference type="GO" id="GO:0005506">
    <property type="term" value="F:iron ion binding"/>
    <property type="evidence" value="ECO:0007669"/>
    <property type="project" value="InterPro"/>
</dbReference>
<keyword evidence="2" id="KW-0349">Heme</keyword>
<evidence type="ECO:0000313" key="7">
    <source>
        <dbReference type="EMBL" id="OIQ84130.1"/>
    </source>
</evidence>
<evidence type="ECO:0000259" key="6">
    <source>
        <dbReference type="PROSITE" id="PS51007"/>
    </source>
</evidence>
<evidence type="ECO:0000256" key="2">
    <source>
        <dbReference type="ARBA" id="ARBA00022617"/>
    </source>
</evidence>
<evidence type="ECO:0000256" key="5">
    <source>
        <dbReference type="ARBA" id="ARBA00023004"/>
    </source>
</evidence>
<keyword evidence="5" id="KW-0408">Iron</keyword>
<dbReference type="GO" id="GO:0020037">
    <property type="term" value="F:heme binding"/>
    <property type="evidence" value="ECO:0007669"/>
    <property type="project" value="InterPro"/>
</dbReference>